<evidence type="ECO:0000313" key="4">
    <source>
        <dbReference type="EMBL" id="BEQ15632.1"/>
    </source>
</evidence>
<evidence type="ECO:0000256" key="2">
    <source>
        <dbReference type="PROSITE-ProRule" id="PRU00703"/>
    </source>
</evidence>
<dbReference type="PROSITE" id="PS51371">
    <property type="entry name" value="CBS"/>
    <property type="match status" value="2"/>
</dbReference>
<dbReference type="EMBL" id="AP028679">
    <property type="protein sequence ID" value="BEQ15632.1"/>
    <property type="molecule type" value="Genomic_DNA"/>
</dbReference>
<evidence type="ECO:0000313" key="5">
    <source>
        <dbReference type="Proteomes" id="UP001366166"/>
    </source>
</evidence>
<organism evidence="4 5">
    <name type="scientific">Desulfoferula mesophila</name>
    <dbReference type="NCBI Taxonomy" id="3058419"/>
    <lineage>
        <taxon>Bacteria</taxon>
        <taxon>Pseudomonadati</taxon>
        <taxon>Thermodesulfobacteriota</taxon>
        <taxon>Desulfarculia</taxon>
        <taxon>Desulfarculales</taxon>
        <taxon>Desulfarculaceae</taxon>
        <taxon>Desulfoferula</taxon>
    </lineage>
</organism>
<dbReference type="PANTHER" id="PTHR43080">
    <property type="entry name" value="CBS DOMAIN-CONTAINING PROTEIN CBSX3, MITOCHONDRIAL"/>
    <property type="match status" value="1"/>
</dbReference>
<dbReference type="Gene3D" id="3.10.580.10">
    <property type="entry name" value="CBS-domain"/>
    <property type="match status" value="1"/>
</dbReference>
<dbReference type="AlphaFoldDB" id="A0AAU9F2A7"/>
<accession>A0AAU9F2A7</accession>
<sequence length="152" mass="16466">MIKAKDIMTREVLTLTPDTEVTKAAKLLLQKGFNALPVVDKAGRLKGILCQSDLISQQEALPVPSYFTLLDSFIPLTSLKKIEREVQKIAATSVEQAMTPDPVTVGPDTPIEEIASLMVEKGFHTLPVLDEGKLVGVVGKEDILRTLVGQGD</sequence>
<dbReference type="SUPFAM" id="SSF54631">
    <property type="entry name" value="CBS-domain pair"/>
    <property type="match status" value="1"/>
</dbReference>
<dbReference type="KEGG" id="dmp:FAK_26980"/>
<dbReference type="InterPro" id="IPR051257">
    <property type="entry name" value="Diverse_CBS-Domain"/>
</dbReference>
<evidence type="ECO:0000259" key="3">
    <source>
        <dbReference type="PROSITE" id="PS51371"/>
    </source>
</evidence>
<keyword evidence="5" id="KW-1185">Reference proteome</keyword>
<dbReference type="PANTHER" id="PTHR43080:SF26">
    <property type="entry name" value="REGULATORY PROTEIN"/>
    <property type="match status" value="1"/>
</dbReference>
<dbReference type="InterPro" id="IPR046342">
    <property type="entry name" value="CBS_dom_sf"/>
</dbReference>
<dbReference type="CDD" id="cd04586">
    <property type="entry name" value="CBS_pair_BON_assoc"/>
    <property type="match status" value="1"/>
</dbReference>
<dbReference type="RefSeq" id="WP_338600292.1">
    <property type="nucleotide sequence ID" value="NZ_AP028679.1"/>
</dbReference>
<feature type="domain" description="CBS" evidence="3">
    <location>
        <begin position="98"/>
        <end position="152"/>
    </location>
</feature>
<dbReference type="SMART" id="SM00116">
    <property type="entry name" value="CBS"/>
    <property type="match status" value="2"/>
</dbReference>
<evidence type="ECO:0000256" key="1">
    <source>
        <dbReference type="ARBA" id="ARBA00023122"/>
    </source>
</evidence>
<dbReference type="Proteomes" id="UP001366166">
    <property type="component" value="Chromosome"/>
</dbReference>
<name>A0AAU9F2A7_9BACT</name>
<feature type="domain" description="CBS" evidence="3">
    <location>
        <begin position="8"/>
        <end position="65"/>
    </location>
</feature>
<keyword evidence="1 2" id="KW-0129">CBS domain</keyword>
<reference evidence="5" key="1">
    <citation type="journal article" date="2023" name="Arch. Microbiol.">
        <title>Desulfoferula mesophilus gen. nov. sp. nov., a mesophilic sulfate-reducing bacterium isolated from a brackish lake sediment.</title>
        <authorList>
            <person name="Watanabe T."/>
            <person name="Yabe T."/>
            <person name="Tsuji J.M."/>
            <person name="Fukui M."/>
        </authorList>
    </citation>
    <scope>NUCLEOTIDE SEQUENCE [LARGE SCALE GENOMIC DNA]</scope>
    <source>
        <strain evidence="5">12FAK</strain>
    </source>
</reference>
<dbReference type="Pfam" id="PF00571">
    <property type="entry name" value="CBS"/>
    <property type="match status" value="2"/>
</dbReference>
<dbReference type="InterPro" id="IPR000644">
    <property type="entry name" value="CBS_dom"/>
</dbReference>
<gene>
    <name evidence="4" type="ORF">FAK_26980</name>
</gene>
<proteinExistence type="predicted"/>
<protein>
    <submittedName>
        <fullName evidence="4">Membrane protein</fullName>
    </submittedName>
</protein>